<comment type="catalytic activity">
    <reaction evidence="1">
        <text>a 2'-deoxyribonucleoside 5'-phosphate + H2O = a 2'-deoxyribonucleoside + phosphate</text>
        <dbReference type="Rhea" id="RHEA:36167"/>
        <dbReference type="ChEBI" id="CHEBI:15377"/>
        <dbReference type="ChEBI" id="CHEBI:18274"/>
        <dbReference type="ChEBI" id="CHEBI:43474"/>
        <dbReference type="ChEBI" id="CHEBI:65317"/>
        <dbReference type="EC" id="3.1.3.89"/>
    </reaction>
</comment>
<evidence type="ECO:0000256" key="3">
    <source>
        <dbReference type="ARBA" id="ARBA00001941"/>
    </source>
</evidence>
<dbReference type="PROSITE" id="PS51831">
    <property type="entry name" value="HD"/>
    <property type="match status" value="1"/>
</dbReference>
<feature type="domain" description="HD" evidence="12">
    <location>
        <begin position="38"/>
        <end position="140"/>
    </location>
</feature>
<protein>
    <recommendedName>
        <fullName evidence="8">5'-deoxynucleotidase HDDC2</fullName>
        <ecNumber evidence="7">3.1.3.89</ecNumber>
    </recommendedName>
    <alternativeName>
        <fullName evidence="11">HD domain-containing protein 2</fullName>
    </alternativeName>
</protein>
<comment type="subunit">
    <text evidence="6">Homodimer.</text>
</comment>
<dbReference type="Gene3D" id="1.10.3210.10">
    <property type="entry name" value="Hypothetical protein af1432"/>
    <property type="match status" value="1"/>
</dbReference>
<dbReference type="EC" id="3.1.3.89" evidence="7"/>
<evidence type="ECO:0000256" key="8">
    <source>
        <dbReference type="ARBA" id="ARBA00015933"/>
    </source>
</evidence>
<comment type="cofactor">
    <cofactor evidence="3">
        <name>Co(2+)</name>
        <dbReference type="ChEBI" id="CHEBI:48828"/>
    </cofactor>
</comment>
<dbReference type="PANTHER" id="PTHR11845:SF13">
    <property type="entry name" value="5'-DEOXYNUCLEOTIDASE HDDC2"/>
    <property type="match status" value="1"/>
</dbReference>
<dbReference type="SUPFAM" id="SSF109604">
    <property type="entry name" value="HD-domain/PDEase-like"/>
    <property type="match status" value="1"/>
</dbReference>
<evidence type="ECO:0000256" key="9">
    <source>
        <dbReference type="ARBA" id="ARBA00022723"/>
    </source>
</evidence>
<evidence type="ECO:0000256" key="2">
    <source>
        <dbReference type="ARBA" id="ARBA00001936"/>
    </source>
</evidence>
<evidence type="ECO:0000256" key="4">
    <source>
        <dbReference type="ARBA" id="ARBA00004074"/>
    </source>
</evidence>
<evidence type="ECO:0000313" key="13">
    <source>
        <dbReference type="Proteomes" id="UP000887566"/>
    </source>
</evidence>
<dbReference type="WBParaSite" id="PSAMB.scaffold284size59213.g4341.t1">
    <property type="protein sequence ID" value="PSAMB.scaffold284size59213.g4341.t1"/>
    <property type="gene ID" value="PSAMB.scaffold284size59213.g4341"/>
</dbReference>
<evidence type="ECO:0000256" key="11">
    <source>
        <dbReference type="ARBA" id="ARBA00032735"/>
    </source>
</evidence>
<dbReference type="Pfam" id="PF13023">
    <property type="entry name" value="HD_3"/>
    <property type="match status" value="1"/>
</dbReference>
<sequence>MATKTASDVLAFSKLIGVLKHLKRTGWVKREVDGPETVAGHMYRMALLAFLLNDGSVDRDRCIRMALVHDLGEAIVGDITPHCGVSDQDKYEREKAAMERIAELVPNEVGKELVELWQEYEKGETAEARAVKQLDKFDMMAQAHEYEQVEGKSGRLEEFFSTAPTAFTTEPFLSWSDQLKTARKKE</sequence>
<dbReference type="AlphaFoldDB" id="A0A914VYV6"/>
<evidence type="ECO:0000256" key="10">
    <source>
        <dbReference type="ARBA" id="ARBA00022801"/>
    </source>
</evidence>
<dbReference type="InterPro" id="IPR006674">
    <property type="entry name" value="HD_domain"/>
</dbReference>
<keyword evidence="9" id="KW-0479">Metal-binding</keyword>
<keyword evidence="10" id="KW-0378">Hydrolase</keyword>
<name>A0A914VYV6_9BILA</name>
<comment type="cofactor">
    <cofactor evidence="2">
        <name>Mn(2+)</name>
        <dbReference type="ChEBI" id="CHEBI:29035"/>
    </cofactor>
</comment>
<dbReference type="PANTHER" id="PTHR11845">
    <property type="entry name" value="5'-DEOXYNUCLEOTIDASE HDDC2"/>
    <property type="match status" value="1"/>
</dbReference>
<accession>A0A914VYV6</accession>
<comment type="similarity">
    <text evidence="5">Belongs to the HDDC2 family.</text>
</comment>
<keyword evidence="13" id="KW-1185">Reference proteome</keyword>
<evidence type="ECO:0000313" key="14">
    <source>
        <dbReference type="WBParaSite" id="PSAMB.scaffold284size59213.g4341.t1"/>
    </source>
</evidence>
<dbReference type="FunFam" id="1.10.3210.10:FF:000035">
    <property type="entry name" value="HD family hydrolase"/>
    <property type="match status" value="1"/>
</dbReference>
<evidence type="ECO:0000256" key="6">
    <source>
        <dbReference type="ARBA" id="ARBA00011738"/>
    </source>
</evidence>
<organism evidence="13 14">
    <name type="scientific">Plectus sambesii</name>
    <dbReference type="NCBI Taxonomy" id="2011161"/>
    <lineage>
        <taxon>Eukaryota</taxon>
        <taxon>Metazoa</taxon>
        <taxon>Ecdysozoa</taxon>
        <taxon>Nematoda</taxon>
        <taxon>Chromadorea</taxon>
        <taxon>Plectida</taxon>
        <taxon>Plectina</taxon>
        <taxon>Plectoidea</taxon>
        <taxon>Plectidae</taxon>
        <taxon>Plectus</taxon>
    </lineage>
</organism>
<evidence type="ECO:0000256" key="1">
    <source>
        <dbReference type="ARBA" id="ARBA00001638"/>
    </source>
</evidence>
<dbReference type="InterPro" id="IPR039356">
    <property type="entry name" value="YfbR/HDDC2"/>
</dbReference>
<evidence type="ECO:0000256" key="5">
    <source>
        <dbReference type="ARBA" id="ARBA00009999"/>
    </source>
</evidence>
<dbReference type="GO" id="GO:0046872">
    <property type="term" value="F:metal ion binding"/>
    <property type="evidence" value="ECO:0007669"/>
    <property type="project" value="UniProtKB-KW"/>
</dbReference>
<dbReference type="InterPro" id="IPR003607">
    <property type="entry name" value="HD/PDEase_dom"/>
</dbReference>
<evidence type="ECO:0000256" key="7">
    <source>
        <dbReference type="ARBA" id="ARBA00012964"/>
    </source>
</evidence>
<dbReference type="SMART" id="SM00471">
    <property type="entry name" value="HDc"/>
    <property type="match status" value="1"/>
</dbReference>
<evidence type="ECO:0000259" key="12">
    <source>
        <dbReference type="PROSITE" id="PS51831"/>
    </source>
</evidence>
<comment type="function">
    <text evidence="4">Catalyzes the dephosphorylation of the nucleoside 5'-monophosphates deoxyadenosine monophosphate (dAMP), deoxycytidine monophosphate (dCMP), deoxyguanosine monophosphate (dGMP) and deoxythymidine monophosphate (dTMP).</text>
</comment>
<dbReference type="GO" id="GO:0002953">
    <property type="term" value="F:5'-deoxynucleotidase activity"/>
    <property type="evidence" value="ECO:0007669"/>
    <property type="project" value="UniProtKB-EC"/>
</dbReference>
<reference evidence="14" key="1">
    <citation type="submission" date="2022-11" db="UniProtKB">
        <authorList>
            <consortium name="WormBaseParasite"/>
        </authorList>
    </citation>
    <scope>IDENTIFICATION</scope>
</reference>
<dbReference type="GO" id="GO:0005737">
    <property type="term" value="C:cytoplasm"/>
    <property type="evidence" value="ECO:0007669"/>
    <property type="project" value="TreeGrafter"/>
</dbReference>
<dbReference type="Proteomes" id="UP000887566">
    <property type="component" value="Unplaced"/>
</dbReference>
<proteinExistence type="inferred from homology"/>